<dbReference type="RefSeq" id="WP_107988650.1">
    <property type="nucleotide sequence ID" value="NZ_QAYG01000001.1"/>
</dbReference>
<evidence type="ECO:0000313" key="1">
    <source>
        <dbReference type="EMBL" id="PTW63181.1"/>
    </source>
</evidence>
<gene>
    <name evidence="1" type="ORF">C8N35_1011232</name>
</gene>
<accession>A0A2T5VHE2</accession>
<sequence>MSIALYRTFRRTLKVAPFTGRIMRYDWTDLPNPLSAQWMAYSMMLDEFARELANVINAFTNNVHHLKAWSDVIGPLSNKKKIEATHEFIDTLATNALNLPYALKGRFGFAAAHLCHQANMLKEPDTWIDDLPLD</sequence>
<dbReference type="Proteomes" id="UP000244081">
    <property type="component" value="Unassembled WGS sequence"/>
</dbReference>
<reference evidence="1 2" key="1">
    <citation type="submission" date="2018-04" db="EMBL/GenBank/DDBJ databases">
        <title>Genomic Encyclopedia of Archaeal and Bacterial Type Strains, Phase II (KMG-II): from individual species to whole genera.</title>
        <authorList>
            <person name="Goeker M."/>
        </authorList>
    </citation>
    <scope>NUCLEOTIDE SEQUENCE [LARGE SCALE GENOMIC DNA]</scope>
    <source>
        <strain evidence="1 2">DSM 23382</strain>
    </source>
</reference>
<comment type="caution">
    <text evidence="1">The sequence shown here is derived from an EMBL/GenBank/DDBJ whole genome shotgun (WGS) entry which is preliminary data.</text>
</comment>
<proteinExistence type="predicted"/>
<name>A0A2T5VHE2_9HYPH</name>
<keyword evidence="2" id="KW-1185">Reference proteome</keyword>
<dbReference type="OrthoDB" id="8115861at2"/>
<dbReference type="EMBL" id="QAYG01000001">
    <property type="protein sequence ID" value="PTW63181.1"/>
    <property type="molecule type" value="Genomic_DNA"/>
</dbReference>
<organism evidence="1 2">
    <name type="scientific">Breoghania corrubedonensis</name>
    <dbReference type="NCBI Taxonomy" id="665038"/>
    <lineage>
        <taxon>Bacteria</taxon>
        <taxon>Pseudomonadati</taxon>
        <taxon>Pseudomonadota</taxon>
        <taxon>Alphaproteobacteria</taxon>
        <taxon>Hyphomicrobiales</taxon>
        <taxon>Stappiaceae</taxon>
        <taxon>Breoghania</taxon>
    </lineage>
</organism>
<dbReference type="AlphaFoldDB" id="A0A2T5VHE2"/>
<protein>
    <submittedName>
        <fullName evidence="1">Uncharacterized protein</fullName>
    </submittedName>
</protein>
<evidence type="ECO:0000313" key="2">
    <source>
        <dbReference type="Proteomes" id="UP000244081"/>
    </source>
</evidence>